<gene>
    <name evidence="3" type="ORF">OCV65_00670</name>
</gene>
<name>A0ABT2S2N6_9FIRM</name>
<feature type="transmembrane region" description="Helical" evidence="2">
    <location>
        <begin position="457"/>
        <end position="475"/>
    </location>
</feature>
<proteinExistence type="predicted"/>
<dbReference type="Proteomes" id="UP001207605">
    <property type="component" value="Unassembled WGS sequence"/>
</dbReference>
<dbReference type="InterPro" id="IPR006059">
    <property type="entry name" value="SBP"/>
</dbReference>
<evidence type="ECO:0000313" key="3">
    <source>
        <dbReference type="EMBL" id="MCU6698758.1"/>
    </source>
</evidence>
<keyword evidence="1" id="KW-0732">Signal</keyword>
<dbReference type="PANTHER" id="PTHR30222">
    <property type="entry name" value="SPERMIDINE/PUTRESCINE-BINDING PERIPLASMIC PROTEIN"/>
    <property type="match status" value="1"/>
</dbReference>
<dbReference type="PANTHER" id="PTHR30222:SF17">
    <property type="entry name" value="SPERMIDINE_PUTRESCINE-BINDING PERIPLASMIC PROTEIN"/>
    <property type="match status" value="1"/>
</dbReference>
<organism evidence="3 4">
    <name type="scientific">Dorea ammoniilytica</name>
    <dbReference type="NCBI Taxonomy" id="2981788"/>
    <lineage>
        <taxon>Bacteria</taxon>
        <taxon>Bacillati</taxon>
        <taxon>Bacillota</taxon>
        <taxon>Clostridia</taxon>
        <taxon>Lachnospirales</taxon>
        <taxon>Lachnospiraceae</taxon>
        <taxon>Dorea</taxon>
    </lineage>
</organism>
<protein>
    <submittedName>
        <fullName evidence="3">Extracellular solute-binding protein</fullName>
    </submittedName>
</protein>
<dbReference type="Pfam" id="PF13416">
    <property type="entry name" value="SBP_bac_8"/>
    <property type="match status" value="1"/>
</dbReference>
<dbReference type="SUPFAM" id="SSF53850">
    <property type="entry name" value="Periplasmic binding protein-like II"/>
    <property type="match status" value="1"/>
</dbReference>
<keyword evidence="2" id="KW-1133">Transmembrane helix</keyword>
<keyword evidence="2" id="KW-0812">Transmembrane</keyword>
<keyword evidence="4" id="KW-1185">Reference proteome</keyword>
<accession>A0ABT2S2N6</accession>
<keyword evidence="2" id="KW-0472">Membrane</keyword>
<comment type="caution">
    <text evidence="3">The sequence shown here is derived from an EMBL/GenBank/DDBJ whole genome shotgun (WGS) entry which is preliminary data.</text>
</comment>
<evidence type="ECO:0000256" key="2">
    <source>
        <dbReference type="SAM" id="Phobius"/>
    </source>
</evidence>
<sequence length="485" mass="55435">MQVKAADDKKADKKATNEKTVTLRISNWEEYLDEGDWDEEDTIDLESGDIIGENSMVEDFEDWYYETYGIHVKVEYSTYGTNEDLYNMLTLGDTYDLICPSEYMIMKLMKEGRLEPLSDHFFDTSDPENYYINGVSPYIKSVYDNSKVDGESWSKYAAGYMWGLTGIVYNPEEVTREEASSWKILDDPKYKSQITIKDNVRDSYFAALGALKSDLLTSDAFKNDPNYHDNLEKEMNDASPETIAEVQEYLQDVKKNAFSFESDSGKADMITGKVVANLQWSGDGVYTLDQADEDDFPLEFAVPEEATNIYFDGWVMLKSGVHDDAAKQQAAEAFINFTSRPDNVIRNMNYVGYTSVIAGGNDPRIFEYADWCYGAEDDETDVTPYDLSYFFSGEGTEGEYVIHAPTDQVERQLFAQYPDQDAISRSSIMLNFDDTQNQEINQMWISVRCYDVRDIPIWVWVLAGTGVLLLVGLMIRKKVRQRGNL</sequence>
<dbReference type="EMBL" id="JAOQJV010000001">
    <property type="protein sequence ID" value="MCU6698758.1"/>
    <property type="molecule type" value="Genomic_DNA"/>
</dbReference>
<dbReference type="Gene3D" id="3.40.190.10">
    <property type="entry name" value="Periplasmic binding protein-like II"/>
    <property type="match status" value="2"/>
</dbReference>
<evidence type="ECO:0000313" key="4">
    <source>
        <dbReference type="Proteomes" id="UP001207605"/>
    </source>
</evidence>
<reference evidence="3 4" key="1">
    <citation type="journal article" date="2021" name="ISME Commun">
        <title>Automated analysis of genomic sequences facilitates high-throughput and comprehensive description of bacteria.</title>
        <authorList>
            <person name="Hitch T.C.A."/>
        </authorList>
    </citation>
    <scope>NUCLEOTIDE SEQUENCE [LARGE SCALE GENOMIC DNA]</scope>
    <source>
        <strain evidence="3 4">Sanger_02</strain>
    </source>
</reference>
<evidence type="ECO:0000256" key="1">
    <source>
        <dbReference type="ARBA" id="ARBA00022729"/>
    </source>
</evidence>